<feature type="compositionally biased region" description="Basic and acidic residues" evidence="1">
    <location>
        <begin position="1"/>
        <end position="13"/>
    </location>
</feature>
<organism evidence="2 3">
    <name type="scientific">Petrolisthes manimaculis</name>
    <dbReference type="NCBI Taxonomy" id="1843537"/>
    <lineage>
        <taxon>Eukaryota</taxon>
        <taxon>Metazoa</taxon>
        <taxon>Ecdysozoa</taxon>
        <taxon>Arthropoda</taxon>
        <taxon>Crustacea</taxon>
        <taxon>Multicrustacea</taxon>
        <taxon>Malacostraca</taxon>
        <taxon>Eumalacostraca</taxon>
        <taxon>Eucarida</taxon>
        <taxon>Decapoda</taxon>
        <taxon>Pleocyemata</taxon>
        <taxon>Anomura</taxon>
        <taxon>Galatheoidea</taxon>
        <taxon>Porcellanidae</taxon>
        <taxon>Petrolisthes</taxon>
    </lineage>
</organism>
<name>A0AAE1NL61_9EUCA</name>
<accession>A0AAE1NL61</accession>
<reference evidence="2" key="1">
    <citation type="submission" date="2023-11" db="EMBL/GenBank/DDBJ databases">
        <title>Genome assemblies of two species of porcelain crab, Petrolisthes cinctipes and Petrolisthes manimaculis (Anomura: Porcellanidae).</title>
        <authorList>
            <person name="Angst P."/>
        </authorList>
    </citation>
    <scope>NUCLEOTIDE SEQUENCE</scope>
    <source>
        <strain evidence="2">PB745_02</strain>
        <tissue evidence="2">Gill</tissue>
    </source>
</reference>
<protein>
    <submittedName>
        <fullName evidence="2">Uncharacterized protein</fullName>
    </submittedName>
</protein>
<dbReference type="Proteomes" id="UP001292094">
    <property type="component" value="Unassembled WGS sequence"/>
</dbReference>
<sequence>MRYDWRKEVKEKEEGEEIDEVQSGRESSGAAGGRKSQMNKVQKLKKDEGELVGRVKVEIDLVRQDKGERQVGVAKMEGRHQDKRLPLLRSLPYLLHIVVPLAPSPLSSPSFSPVLSTHGLLRLTLSSRRQPHNIFPSHLPTTTPTSPTSRNSLLSGICRTRNVL</sequence>
<evidence type="ECO:0000256" key="1">
    <source>
        <dbReference type="SAM" id="MobiDB-lite"/>
    </source>
</evidence>
<keyword evidence="3" id="KW-1185">Reference proteome</keyword>
<proteinExistence type="predicted"/>
<feature type="compositionally biased region" description="Low complexity" evidence="1">
    <location>
        <begin position="24"/>
        <end position="36"/>
    </location>
</feature>
<feature type="compositionally biased region" description="Low complexity" evidence="1">
    <location>
        <begin position="136"/>
        <end position="153"/>
    </location>
</feature>
<dbReference type="EMBL" id="JAWZYT010005140">
    <property type="protein sequence ID" value="KAK4291473.1"/>
    <property type="molecule type" value="Genomic_DNA"/>
</dbReference>
<feature type="region of interest" description="Disordered" evidence="1">
    <location>
        <begin position="132"/>
        <end position="153"/>
    </location>
</feature>
<dbReference type="AlphaFoldDB" id="A0AAE1NL61"/>
<feature type="region of interest" description="Disordered" evidence="1">
    <location>
        <begin position="1"/>
        <end position="47"/>
    </location>
</feature>
<evidence type="ECO:0000313" key="2">
    <source>
        <dbReference type="EMBL" id="KAK4291473.1"/>
    </source>
</evidence>
<comment type="caution">
    <text evidence="2">The sequence shown here is derived from an EMBL/GenBank/DDBJ whole genome shotgun (WGS) entry which is preliminary data.</text>
</comment>
<gene>
    <name evidence="2" type="ORF">Pmani_035708</name>
</gene>
<evidence type="ECO:0000313" key="3">
    <source>
        <dbReference type="Proteomes" id="UP001292094"/>
    </source>
</evidence>